<dbReference type="Pfam" id="PF08234">
    <property type="entry name" value="Spindle_Spc25"/>
    <property type="match status" value="1"/>
</dbReference>
<evidence type="ECO:0000256" key="8">
    <source>
        <dbReference type="ARBA" id="ARBA00023306"/>
    </source>
</evidence>
<gene>
    <name evidence="14" type="ORF">ElyMa_003684300</name>
</gene>
<evidence type="ECO:0000256" key="6">
    <source>
        <dbReference type="ARBA" id="ARBA00022776"/>
    </source>
</evidence>
<organism evidence="14 15">
    <name type="scientific">Elysia marginata</name>
    <dbReference type="NCBI Taxonomy" id="1093978"/>
    <lineage>
        <taxon>Eukaryota</taxon>
        <taxon>Metazoa</taxon>
        <taxon>Spiralia</taxon>
        <taxon>Lophotrochozoa</taxon>
        <taxon>Mollusca</taxon>
        <taxon>Gastropoda</taxon>
        <taxon>Heterobranchia</taxon>
        <taxon>Euthyneura</taxon>
        <taxon>Panpulmonata</taxon>
        <taxon>Sacoglossa</taxon>
        <taxon>Placobranchoidea</taxon>
        <taxon>Plakobranchidae</taxon>
        <taxon>Elysia</taxon>
    </lineage>
</organism>
<name>A0AAV4F152_9GAST</name>
<evidence type="ECO:0000256" key="9">
    <source>
        <dbReference type="ARBA" id="ARBA00023328"/>
    </source>
</evidence>
<evidence type="ECO:0000256" key="3">
    <source>
        <dbReference type="ARBA" id="ARBA00013692"/>
    </source>
</evidence>
<dbReference type="EMBL" id="BMAT01007546">
    <property type="protein sequence ID" value="GFR66521.1"/>
    <property type="molecule type" value="Genomic_DNA"/>
</dbReference>
<evidence type="ECO:0000313" key="14">
    <source>
        <dbReference type="EMBL" id="GFR66521.1"/>
    </source>
</evidence>
<reference evidence="14 15" key="1">
    <citation type="journal article" date="2021" name="Elife">
        <title>Chloroplast acquisition without the gene transfer in kleptoplastic sea slugs, Plakobranchus ocellatus.</title>
        <authorList>
            <person name="Maeda T."/>
            <person name="Takahashi S."/>
            <person name="Yoshida T."/>
            <person name="Shimamura S."/>
            <person name="Takaki Y."/>
            <person name="Nagai Y."/>
            <person name="Toyoda A."/>
            <person name="Suzuki Y."/>
            <person name="Arimoto A."/>
            <person name="Ishii H."/>
            <person name="Satoh N."/>
            <person name="Nishiyama T."/>
            <person name="Hasebe M."/>
            <person name="Maruyama T."/>
            <person name="Minagawa J."/>
            <person name="Obokata J."/>
            <person name="Shigenobu S."/>
        </authorList>
    </citation>
    <scope>NUCLEOTIDE SEQUENCE [LARGE SCALE GENOMIC DNA]</scope>
</reference>
<feature type="coiled-coil region" evidence="12">
    <location>
        <begin position="35"/>
        <end position="108"/>
    </location>
</feature>
<dbReference type="GO" id="GO:0005634">
    <property type="term" value="C:nucleus"/>
    <property type="evidence" value="ECO:0007669"/>
    <property type="project" value="UniProtKB-SubCell"/>
</dbReference>
<keyword evidence="7 12" id="KW-0175">Coiled coil</keyword>
<evidence type="ECO:0000313" key="15">
    <source>
        <dbReference type="Proteomes" id="UP000762676"/>
    </source>
</evidence>
<comment type="caution">
    <text evidence="14">The sequence shown here is derived from an EMBL/GenBank/DDBJ whole genome shotgun (WGS) entry which is preliminary data.</text>
</comment>
<evidence type="ECO:0000256" key="2">
    <source>
        <dbReference type="ARBA" id="ARBA00006379"/>
    </source>
</evidence>
<evidence type="ECO:0000256" key="12">
    <source>
        <dbReference type="SAM" id="Coils"/>
    </source>
</evidence>
<dbReference type="FunFam" id="3.30.457.50:FF:000001">
    <property type="entry name" value="Probable kinetochore protein spc25"/>
    <property type="match status" value="1"/>
</dbReference>
<dbReference type="PANTHER" id="PTHR14281:SF0">
    <property type="entry name" value="KINETOCHORE PROTEIN SPC25"/>
    <property type="match status" value="1"/>
</dbReference>
<dbReference type="InterPro" id="IPR045143">
    <property type="entry name" value="Spc25"/>
</dbReference>
<dbReference type="AlphaFoldDB" id="A0AAV4F152"/>
<keyword evidence="11" id="KW-0539">Nucleus</keyword>
<dbReference type="Proteomes" id="UP000762676">
    <property type="component" value="Unassembled WGS sequence"/>
</dbReference>
<keyword evidence="8 11" id="KW-0131">Cell cycle</keyword>
<dbReference type="GO" id="GO:0051301">
    <property type="term" value="P:cell division"/>
    <property type="evidence" value="ECO:0007669"/>
    <property type="project" value="UniProtKB-UniRule"/>
</dbReference>
<comment type="subunit">
    <text evidence="10">Component of the NDC80 complex, which is composed of ndc80, cdca1, spbc24 and spbc25. The NDC80 complex interacts with mis12 and zwint.</text>
</comment>
<comment type="similarity">
    <text evidence="2 11">Belongs to the SPC25 family.</text>
</comment>
<keyword evidence="15" id="KW-1185">Reference proteome</keyword>
<dbReference type="Gene3D" id="3.30.457.50">
    <property type="entry name" value="Chromosome segregation protein Spc25"/>
    <property type="match status" value="1"/>
</dbReference>
<evidence type="ECO:0000256" key="7">
    <source>
        <dbReference type="ARBA" id="ARBA00023054"/>
    </source>
</evidence>
<comment type="function">
    <text evidence="11">Acts as a component of the essential kinetochore-associated NDC80 complex, which is required for chromosome segregation and spindle checkpoint activity.</text>
</comment>
<proteinExistence type="inferred from homology"/>
<keyword evidence="4 11" id="KW-0158">Chromosome</keyword>
<accession>A0AAV4F152</accession>
<dbReference type="GO" id="GO:0007059">
    <property type="term" value="P:chromosome segregation"/>
    <property type="evidence" value="ECO:0007669"/>
    <property type="project" value="InterPro"/>
</dbReference>
<dbReference type="GO" id="GO:0031262">
    <property type="term" value="C:Ndc80 complex"/>
    <property type="evidence" value="ECO:0007669"/>
    <property type="project" value="InterPro"/>
</dbReference>
<protein>
    <recommendedName>
        <fullName evidence="3 11">Kinetochore protein SPC25</fullName>
    </recommendedName>
</protein>
<evidence type="ECO:0000256" key="4">
    <source>
        <dbReference type="ARBA" id="ARBA00022454"/>
    </source>
</evidence>
<keyword evidence="11" id="KW-0995">Kinetochore</keyword>
<evidence type="ECO:0000256" key="1">
    <source>
        <dbReference type="ARBA" id="ARBA00004584"/>
    </source>
</evidence>
<comment type="subcellular location">
    <subcellularLocation>
        <location evidence="1">Chromosome</location>
        <location evidence="1">Centromere</location>
    </subcellularLocation>
    <subcellularLocation>
        <location evidence="11">Nucleus</location>
    </subcellularLocation>
    <subcellularLocation>
        <location evidence="11">Chromosome</location>
        <location evidence="11">Centromere</location>
        <location evidence="11">Kinetochore</location>
    </subcellularLocation>
</comment>
<evidence type="ECO:0000259" key="13">
    <source>
        <dbReference type="Pfam" id="PF08234"/>
    </source>
</evidence>
<keyword evidence="6 11" id="KW-0498">Mitosis</keyword>
<sequence length="214" mass="24820">MEALLSRLNQSQAKTAKILSDYQNIIRDQKQNEPIDMCEKNIQKYETACETQKKQQQKVNVTKQQHLNEKQCESELLQVKIDAEKKLIASLQKELDHLQEEQATLTKGIPQGSSEEKARQLEAEEALFKHYMATEINKVQGGWLQVIFTQIDPAKTSSKFFFMFKVDETRRYVVGDCQPPIKDMDVLVRNLNSTNDLGKFVHSVRKRFKQAMIE</sequence>
<evidence type="ECO:0000256" key="5">
    <source>
        <dbReference type="ARBA" id="ARBA00022618"/>
    </source>
</evidence>
<dbReference type="InterPro" id="IPR013255">
    <property type="entry name" value="Spc25_C"/>
</dbReference>
<evidence type="ECO:0000256" key="10">
    <source>
        <dbReference type="ARBA" id="ARBA00065771"/>
    </source>
</evidence>
<feature type="domain" description="Chromosome segregation protein Spc25 C-terminal" evidence="13">
    <location>
        <begin position="139"/>
        <end position="209"/>
    </location>
</feature>
<dbReference type="CDD" id="cd23784">
    <property type="entry name" value="RWD_Spc25"/>
    <property type="match status" value="1"/>
</dbReference>
<keyword evidence="5 11" id="KW-0132">Cell division</keyword>
<evidence type="ECO:0000256" key="11">
    <source>
        <dbReference type="RuleBase" id="RU367150"/>
    </source>
</evidence>
<keyword evidence="9 11" id="KW-0137">Centromere</keyword>
<dbReference type="PANTHER" id="PTHR14281">
    <property type="entry name" value="KINETOCHORE PROTEIN SPC25-RELATED"/>
    <property type="match status" value="1"/>
</dbReference>